<proteinExistence type="predicted"/>
<evidence type="ECO:0000313" key="2">
    <source>
        <dbReference type="EMBL" id="HHI88689.1"/>
    </source>
</evidence>
<dbReference type="SUPFAM" id="SSF48452">
    <property type="entry name" value="TPR-like"/>
    <property type="match status" value="1"/>
</dbReference>
<evidence type="ECO:0000256" key="1">
    <source>
        <dbReference type="PROSITE-ProRule" id="PRU00339"/>
    </source>
</evidence>
<dbReference type="InterPro" id="IPR019734">
    <property type="entry name" value="TPR_rpt"/>
</dbReference>
<accession>A0A7V5NWR0</accession>
<dbReference type="Gene3D" id="1.25.40.10">
    <property type="entry name" value="Tetratricopeptide repeat domain"/>
    <property type="match status" value="2"/>
</dbReference>
<comment type="caution">
    <text evidence="2">The sequence shown here is derived from an EMBL/GenBank/DDBJ whole genome shotgun (WGS) entry which is preliminary data.</text>
</comment>
<reference evidence="2" key="1">
    <citation type="journal article" date="2020" name="mSystems">
        <title>Genome- and Community-Level Interaction Insights into Carbon Utilization and Element Cycling Functions of Hydrothermarchaeota in Hydrothermal Sediment.</title>
        <authorList>
            <person name="Zhou Z."/>
            <person name="Liu Y."/>
            <person name="Xu W."/>
            <person name="Pan J."/>
            <person name="Luo Z.H."/>
            <person name="Li M."/>
        </authorList>
    </citation>
    <scope>NUCLEOTIDE SEQUENCE [LARGE SCALE GENOMIC DNA]</scope>
    <source>
        <strain evidence="2">HyVt-538</strain>
    </source>
</reference>
<evidence type="ECO:0008006" key="3">
    <source>
        <dbReference type="Google" id="ProtNLM"/>
    </source>
</evidence>
<organism evidence="2">
    <name type="scientific">Hellea balneolensis</name>
    <dbReference type="NCBI Taxonomy" id="287478"/>
    <lineage>
        <taxon>Bacteria</taxon>
        <taxon>Pseudomonadati</taxon>
        <taxon>Pseudomonadota</taxon>
        <taxon>Alphaproteobacteria</taxon>
        <taxon>Maricaulales</taxon>
        <taxon>Robiginitomaculaceae</taxon>
        <taxon>Hellea</taxon>
    </lineage>
</organism>
<dbReference type="AlphaFoldDB" id="A0A7V5NWR0"/>
<dbReference type="SMART" id="SM00028">
    <property type="entry name" value="TPR"/>
    <property type="match status" value="2"/>
</dbReference>
<gene>
    <name evidence="2" type="ORF">ENK01_01935</name>
</gene>
<dbReference type="InterPro" id="IPR011990">
    <property type="entry name" value="TPR-like_helical_dom_sf"/>
</dbReference>
<protein>
    <recommendedName>
        <fullName evidence="3">Tetratricopeptide repeat protein</fullName>
    </recommendedName>
</protein>
<sequence length="440" mass="50440">MNANKNSEALNLINKALALPNLNPYEKSTIYQMQGQVNYELNRYPDAIRSFENAISAGGLLPKEKSNLRLNIAQLLIASGQPARGAQMMEDWARNGGKLKPKHIEYLWQAWSQAEQYDRALPWAEKWFNNANPKERKHFDLLNFLYNNLHMPGKQADIVKQMIVRWPEDLTLWNTWKSMLANGGREQEAFEVTKMLYLGGALTKPKDLEQVVQYYGYYEMPYQAAEILKREMNRGRIPQTSEKLVQLSNLYRQAREYKKAIPVLEKAAQSAGSAKLFADLGEALFNEGSCDKAEKAFKKAMNLGYDKGKSWMLIANCRYDQAAKEPRPKCTKEGGIPPGTQWEEKRKQAIAAFDNVPSSSSEARNARKWKTFILAEKKAVVDRCVFKVNLREQQCFADIRRAKKAEFLDGKFKLTDPTCQEFVPAWEKLYEQKIGAKKKG</sequence>
<dbReference type="EMBL" id="DROP01000130">
    <property type="protein sequence ID" value="HHI88689.1"/>
    <property type="molecule type" value="Genomic_DNA"/>
</dbReference>
<dbReference type="PROSITE" id="PS50005">
    <property type="entry name" value="TPR"/>
    <property type="match status" value="1"/>
</dbReference>
<name>A0A7V5NWR0_9PROT</name>
<dbReference type="Proteomes" id="UP000885806">
    <property type="component" value="Unassembled WGS sequence"/>
</dbReference>
<keyword evidence="1" id="KW-0802">TPR repeat</keyword>
<feature type="repeat" description="TPR" evidence="1">
    <location>
        <begin position="274"/>
        <end position="307"/>
    </location>
</feature>